<protein>
    <recommendedName>
        <fullName evidence="10">Dof-type domain-containing protein</fullName>
    </recommendedName>
</protein>
<evidence type="ECO:0000259" key="10">
    <source>
        <dbReference type="PROSITE" id="PS50884"/>
    </source>
</evidence>
<dbReference type="GO" id="GO:0003700">
    <property type="term" value="F:DNA-binding transcription factor activity"/>
    <property type="evidence" value="ECO:0007669"/>
    <property type="project" value="InterPro"/>
</dbReference>
<evidence type="ECO:0000313" key="11">
    <source>
        <dbReference type="EMBL" id="MBW94441.1"/>
    </source>
</evidence>
<reference evidence="11" key="1">
    <citation type="submission" date="2018-02" db="EMBL/GenBank/DDBJ databases">
        <title>Rhizophora mucronata_Transcriptome.</title>
        <authorList>
            <person name="Meera S.P."/>
            <person name="Sreeshan A."/>
            <person name="Augustine A."/>
        </authorList>
    </citation>
    <scope>NUCLEOTIDE SEQUENCE</scope>
    <source>
        <tissue evidence="11">Leaf</tissue>
    </source>
</reference>
<keyword evidence="3" id="KW-0862">Zinc</keyword>
<evidence type="ECO:0000256" key="8">
    <source>
        <dbReference type="PROSITE-ProRule" id="PRU00071"/>
    </source>
</evidence>
<feature type="compositionally biased region" description="Basic and acidic residues" evidence="9">
    <location>
        <begin position="102"/>
        <end position="125"/>
    </location>
</feature>
<proteinExistence type="predicted"/>
<accession>A0A2P2JLV8</accession>
<keyword evidence="7 8" id="KW-0539">Nucleus</keyword>
<evidence type="ECO:0000256" key="9">
    <source>
        <dbReference type="SAM" id="MobiDB-lite"/>
    </source>
</evidence>
<evidence type="ECO:0000256" key="6">
    <source>
        <dbReference type="ARBA" id="ARBA00023163"/>
    </source>
</evidence>
<evidence type="ECO:0000256" key="3">
    <source>
        <dbReference type="ARBA" id="ARBA00022833"/>
    </source>
</evidence>
<evidence type="ECO:0000256" key="4">
    <source>
        <dbReference type="ARBA" id="ARBA00023015"/>
    </source>
</evidence>
<dbReference type="PROSITE" id="PS50884">
    <property type="entry name" value="ZF_DOF_2"/>
    <property type="match status" value="1"/>
</dbReference>
<keyword evidence="1" id="KW-0479">Metal-binding</keyword>
<feature type="domain" description="Dof-type" evidence="10">
    <location>
        <begin position="127"/>
        <end position="181"/>
    </location>
</feature>
<dbReference type="GO" id="GO:0005634">
    <property type="term" value="C:nucleus"/>
    <property type="evidence" value="ECO:0007669"/>
    <property type="project" value="UniProtKB-SubCell"/>
</dbReference>
<evidence type="ECO:0000256" key="7">
    <source>
        <dbReference type="ARBA" id="ARBA00023242"/>
    </source>
</evidence>
<evidence type="ECO:0000256" key="2">
    <source>
        <dbReference type="ARBA" id="ARBA00022771"/>
    </source>
</evidence>
<feature type="compositionally biased region" description="Low complexity" evidence="9">
    <location>
        <begin position="272"/>
        <end position="285"/>
    </location>
</feature>
<dbReference type="GO" id="GO:0003677">
    <property type="term" value="F:DNA binding"/>
    <property type="evidence" value="ECO:0007669"/>
    <property type="project" value="UniProtKB-UniRule"/>
</dbReference>
<feature type="region of interest" description="Disordered" evidence="9">
    <location>
        <begin position="264"/>
        <end position="290"/>
    </location>
</feature>
<feature type="region of interest" description="Disordered" evidence="9">
    <location>
        <begin position="61"/>
        <end position="125"/>
    </location>
</feature>
<dbReference type="PANTHER" id="PTHR31089:SF78">
    <property type="entry name" value="CYCLIC DOF FACTOR 5"/>
    <property type="match status" value="1"/>
</dbReference>
<dbReference type="EMBL" id="GGEC01013958">
    <property type="protein sequence ID" value="MBW94441.1"/>
    <property type="molecule type" value="Transcribed_RNA"/>
</dbReference>
<feature type="compositionally biased region" description="Basic and acidic residues" evidence="9">
    <location>
        <begin position="63"/>
        <end position="80"/>
    </location>
</feature>
<keyword evidence="2 8" id="KW-0863">Zinc-finger</keyword>
<dbReference type="Pfam" id="PF02701">
    <property type="entry name" value="Zn_ribbon_Dof"/>
    <property type="match status" value="1"/>
</dbReference>
<keyword evidence="6" id="KW-0804">Transcription</keyword>
<keyword evidence="4" id="KW-0805">Transcription regulation</keyword>
<comment type="subcellular location">
    <subcellularLocation>
        <location evidence="8">Nucleus</location>
    </subcellularLocation>
</comment>
<keyword evidence="5 8" id="KW-0238">DNA-binding</keyword>
<sequence>MLGLKDSAMVKLFGQTISLPVVNQTEDVPSSVINHSCSSGGAAAPALEDHSHNNMNYLQKNKTAKEKEEQETKRMIEDPKQPTASSSISENPKKTMSAEGEDSSKKGEQSETSSTREKSLKKPDKILPCPRCNSMDTKFCYYNNYNVNQPRHFCKHCQRYWTAGGTMRNLPVGAGRRKNKRSSTSQYRQIMVSEGLRMAQAHVAVNGVNISSRGNNGAVLNFGSHSSLCESVVSVLNPSEKATSDVGNDNHKPEQRFLVSCRGAAENGDDPSSGSSVTASNSSEVGGNGSSQELVIKNHQGFPAHVTCLQGSPPWPYSWNPAMPQPTLASPGFPAPFFPVPAYWGCTVPSPCHVPTPLSLPSLRVNRAAPICSPNSPLGKHSRENNNPEKTLLVPKTLRINDPSEAAKSSIWATLKIKNDKSNSTNGGGLFNGFQSKTGDRCYKDEKTSLLQANPAALSRSLKFHEST</sequence>
<name>A0A2P2JLV8_RHIMU</name>
<dbReference type="PANTHER" id="PTHR31089">
    <property type="entry name" value="CYCLIC DOF FACTOR 2"/>
    <property type="match status" value="1"/>
</dbReference>
<evidence type="ECO:0000256" key="5">
    <source>
        <dbReference type="ARBA" id="ARBA00023125"/>
    </source>
</evidence>
<dbReference type="PROSITE" id="PS01361">
    <property type="entry name" value="ZF_DOF_1"/>
    <property type="match status" value="1"/>
</dbReference>
<dbReference type="AlphaFoldDB" id="A0A2P2JLV8"/>
<dbReference type="GO" id="GO:0008270">
    <property type="term" value="F:zinc ion binding"/>
    <property type="evidence" value="ECO:0007669"/>
    <property type="project" value="UniProtKB-KW"/>
</dbReference>
<dbReference type="InterPro" id="IPR045174">
    <property type="entry name" value="Dof"/>
</dbReference>
<organism evidence="11">
    <name type="scientific">Rhizophora mucronata</name>
    <name type="common">Asiatic mangrove</name>
    <dbReference type="NCBI Taxonomy" id="61149"/>
    <lineage>
        <taxon>Eukaryota</taxon>
        <taxon>Viridiplantae</taxon>
        <taxon>Streptophyta</taxon>
        <taxon>Embryophyta</taxon>
        <taxon>Tracheophyta</taxon>
        <taxon>Spermatophyta</taxon>
        <taxon>Magnoliopsida</taxon>
        <taxon>eudicotyledons</taxon>
        <taxon>Gunneridae</taxon>
        <taxon>Pentapetalae</taxon>
        <taxon>rosids</taxon>
        <taxon>fabids</taxon>
        <taxon>Malpighiales</taxon>
        <taxon>Rhizophoraceae</taxon>
        <taxon>Rhizophora</taxon>
    </lineage>
</organism>
<evidence type="ECO:0000256" key="1">
    <source>
        <dbReference type="ARBA" id="ARBA00022723"/>
    </source>
</evidence>
<dbReference type="InterPro" id="IPR003851">
    <property type="entry name" value="Znf_Dof"/>
</dbReference>